<feature type="non-terminal residue" evidence="1">
    <location>
        <position position="96"/>
    </location>
</feature>
<protein>
    <recommendedName>
        <fullName evidence="3">Nucleic acid-binding protein</fullName>
    </recommendedName>
</protein>
<name>A0A1R3JG50_9ROSI</name>
<keyword evidence="2" id="KW-1185">Reference proteome</keyword>
<dbReference type="OrthoDB" id="1931061at2759"/>
<dbReference type="AlphaFoldDB" id="A0A1R3JG50"/>
<accession>A0A1R3JG50</accession>
<evidence type="ECO:0008006" key="3">
    <source>
        <dbReference type="Google" id="ProtNLM"/>
    </source>
</evidence>
<evidence type="ECO:0000313" key="1">
    <source>
        <dbReference type="EMBL" id="OMO93787.1"/>
    </source>
</evidence>
<gene>
    <name evidence="1" type="ORF">COLO4_16672</name>
</gene>
<dbReference type="EMBL" id="AWUE01016227">
    <property type="protein sequence ID" value="OMO93787.1"/>
    <property type="molecule type" value="Genomic_DNA"/>
</dbReference>
<sequence length="96" mass="11065">MNGLTINQLYPSRLRQTIRLRVTRVWDCIVPATGKCLGIAFVASDHSQKTTLATLQTETNFWQMLLEFFSTSPQFMPYISLVEQSQERKISSYAPY</sequence>
<dbReference type="Proteomes" id="UP000187203">
    <property type="component" value="Unassembled WGS sequence"/>
</dbReference>
<comment type="caution">
    <text evidence="1">The sequence shown here is derived from an EMBL/GenBank/DDBJ whole genome shotgun (WGS) entry which is preliminary data.</text>
</comment>
<proteinExistence type="predicted"/>
<evidence type="ECO:0000313" key="2">
    <source>
        <dbReference type="Proteomes" id="UP000187203"/>
    </source>
</evidence>
<reference evidence="2" key="1">
    <citation type="submission" date="2013-09" db="EMBL/GenBank/DDBJ databases">
        <title>Corchorus olitorius genome sequencing.</title>
        <authorList>
            <person name="Alam M."/>
            <person name="Haque M.S."/>
            <person name="Islam M.S."/>
            <person name="Emdad E.M."/>
            <person name="Islam M.M."/>
            <person name="Ahmed B."/>
            <person name="Halim A."/>
            <person name="Hossen Q.M.M."/>
            <person name="Hossain M.Z."/>
            <person name="Ahmed R."/>
            <person name="Khan M.M."/>
            <person name="Islam R."/>
            <person name="Rashid M.M."/>
            <person name="Khan S.A."/>
            <person name="Rahman M.S."/>
            <person name="Alam M."/>
            <person name="Yahiya A.S."/>
            <person name="Khan M.S."/>
            <person name="Azam M.S."/>
            <person name="Haque T."/>
            <person name="Lashkar M.Z.H."/>
            <person name="Akhand A.I."/>
            <person name="Morshed G."/>
            <person name="Roy S."/>
            <person name="Uddin K.S."/>
            <person name="Rabeya T."/>
            <person name="Hossain A.S."/>
            <person name="Chowdhury A."/>
            <person name="Snigdha A.R."/>
            <person name="Mortoza M.S."/>
            <person name="Matin S.A."/>
            <person name="Hoque S.M.E."/>
            <person name="Islam M.K."/>
            <person name="Roy D.K."/>
            <person name="Haider R."/>
            <person name="Moosa M.M."/>
            <person name="Elias S.M."/>
            <person name="Hasan A.M."/>
            <person name="Jahan S."/>
            <person name="Shafiuddin M."/>
            <person name="Mahmood N."/>
            <person name="Shommy N.S."/>
        </authorList>
    </citation>
    <scope>NUCLEOTIDE SEQUENCE [LARGE SCALE GENOMIC DNA]</scope>
    <source>
        <strain evidence="2">cv. O-4</strain>
    </source>
</reference>
<organism evidence="1 2">
    <name type="scientific">Corchorus olitorius</name>
    <dbReference type="NCBI Taxonomy" id="93759"/>
    <lineage>
        <taxon>Eukaryota</taxon>
        <taxon>Viridiplantae</taxon>
        <taxon>Streptophyta</taxon>
        <taxon>Embryophyta</taxon>
        <taxon>Tracheophyta</taxon>
        <taxon>Spermatophyta</taxon>
        <taxon>Magnoliopsida</taxon>
        <taxon>eudicotyledons</taxon>
        <taxon>Gunneridae</taxon>
        <taxon>Pentapetalae</taxon>
        <taxon>rosids</taxon>
        <taxon>malvids</taxon>
        <taxon>Malvales</taxon>
        <taxon>Malvaceae</taxon>
        <taxon>Grewioideae</taxon>
        <taxon>Apeibeae</taxon>
        <taxon>Corchorus</taxon>
    </lineage>
</organism>